<evidence type="ECO:0000256" key="1">
    <source>
        <dbReference type="ARBA" id="ARBA00006226"/>
    </source>
</evidence>
<dbReference type="EMBL" id="LN890655">
    <property type="protein sequence ID" value="CUS04503.2"/>
    <property type="molecule type" value="Genomic_DNA"/>
</dbReference>
<protein>
    <submittedName>
        <fullName evidence="3">Addiction module toxin, RelE/StbE family</fullName>
    </submittedName>
</protein>
<dbReference type="Gene3D" id="3.30.2310.20">
    <property type="entry name" value="RelE-like"/>
    <property type="match status" value="1"/>
</dbReference>
<organism evidence="3 4">
    <name type="scientific">Candidatus Promineifilum breve</name>
    <dbReference type="NCBI Taxonomy" id="1806508"/>
    <lineage>
        <taxon>Bacteria</taxon>
        <taxon>Bacillati</taxon>
        <taxon>Chloroflexota</taxon>
        <taxon>Ardenticatenia</taxon>
        <taxon>Candidatus Promineifilales</taxon>
        <taxon>Candidatus Promineifilaceae</taxon>
        <taxon>Candidatus Promineifilum</taxon>
    </lineage>
</organism>
<comment type="similarity">
    <text evidence="1">Belongs to the RelE toxin family.</text>
</comment>
<dbReference type="SUPFAM" id="SSF143011">
    <property type="entry name" value="RelE-like"/>
    <property type="match status" value="1"/>
</dbReference>
<sequence length="89" mass="10528">MTYRLKLTRQARAEIDTLPGNMRQRIRRTIAQLAENPRPDNAKALRGELRGYYRVRIEAYRIIYTVDDDVVVVEVVRVAKRSPRTYDHL</sequence>
<dbReference type="NCBIfam" id="TIGR02385">
    <property type="entry name" value="RelE_StbE"/>
    <property type="match status" value="1"/>
</dbReference>
<name>A0A170PHU1_9CHLR</name>
<dbReference type="InterPro" id="IPR035093">
    <property type="entry name" value="RelE/ParE_toxin_dom_sf"/>
</dbReference>
<dbReference type="Pfam" id="PF05016">
    <property type="entry name" value="ParE_toxin"/>
    <property type="match status" value="1"/>
</dbReference>
<dbReference type="RefSeq" id="WP_095043830.1">
    <property type="nucleotide sequence ID" value="NZ_LN890655.1"/>
</dbReference>
<evidence type="ECO:0000256" key="2">
    <source>
        <dbReference type="ARBA" id="ARBA00022649"/>
    </source>
</evidence>
<evidence type="ECO:0000313" key="4">
    <source>
        <dbReference type="Proteomes" id="UP000215027"/>
    </source>
</evidence>
<dbReference type="Proteomes" id="UP000215027">
    <property type="component" value="Chromosome I"/>
</dbReference>
<accession>A0A170PHU1</accession>
<dbReference type="InterPro" id="IPR007712">
    <property type="entry name" value="RelE/ParE_toxin"/>
</dbReference>
<keyword evidence="4" id="KW-1185">Reference proteome</keyword>
<reference evidence="3" key="1">
    <citation type="submission" date="2016-01" db="EMBL/GenBank/DDBJ databases">
        <authorList>
            <person name="Mcilroy J.S."/>
            <person name="Karst M S."/>
            <person name="Albertsen M."/>
        </authorList>
    </citation>
    <scope>NUCLEOTIDE SEQUENCE</scope>
    <source>
        <strain evidence="3">Cfx-K</strain>
    </source>
</reference>
<dbReference type="KEGG" id="pbf:CFX0092_A2625"/>
<keyword evidence="2" id="KW-1277">Toxin-antitoxin system</keyword>
<dbReference type="OrthoDB" id="164315at2"/>
<dbReference type="AlphaFoldDB" id="A0A170PHU1"/>
<dbReference type="PANTHER" id="PTHR35601:SF1">
    <property type="entry name" value="TOXIN RELE"/>
    <property type="match status" value="1"/>
</dbReference>
<dbReference type="PANTHER" id="PTHR35601">
    <property type="entry name" value="TOXIN RELE"/>
    <property type="match status" value="1"/>
</dbReference>
<proteinExistence type="inferred from homology"/>
<gene>
    <name evidence="3" type="ORF">CFX0092_A2625</name>
</gene>
<evidence type="ECO:0000313" key="3">
    <source>
        <dbReference type="EMBL" id="CUS04503.2"/>
    </source>
</evidence>